<name>A0A7J5B0B0_9MICO</name>
<gene>
    <name evidence="5" type="ORF">F8O03_13605</name>
</gene>
<dbReference type="AlphaFoldDB" id="A0A7J5B0B0"/>
<keyword evidence="2" id="KW-0238">DNA-binding</keyword>
<dbReference type="RefSeq" id="WP_151424326.1">
    <property type="nucleotide sequence ID" value="NZ_CANKVH010000003.1"/>
</dbReference>
<keyword evidence="1" id="KW-0805">Transcription regulation</keyword>
<dbReference type="InterPro" id="IPR009057">
    <property type="entry name" value="Homeodomain-like_sf"/>
</dbReference>
<dbReference type="GO" id="GO:0003700">
    <property type="term" value="F:DNA-binding transcription factor activity"/>
    <property type="evidence" value="ECO:0007669"/>
    <property type="project" value="InterPro"/>
</dbReference>
<accession>A0A7J5B0B0</accession>
<evidence type="ECO:0000313" key="6">
    <source>
        <dbReference type="Proteomes" id="UP000490386"/>
    </source>
</evidence>
<evidence type="ECO:0000256" key="2">
    <source>
        <dbReference type="ARBA" id="ARBA00023125"/>
    </source>
</evidence>
<dbReference type="SUPFAM" id="SSF51182">
    <property type="entry name" value="RmlC-like cupins"/>
    <property type="match status" value="1"/>
</dbReference>
<proteinExistence type="predicted"/>
<dbReference type="InterPro" id="IPR018060">
    <property type="entry name" value="HTH_AraC"/>
</dbReference>
<dbReference type="EMBL" id="WBJX01000004">
    <property type="protein sequence ID" value="KAB1637303.1"/>
    <property type="molecule type" value="Genomic_DNA"/>
</dbReference>
<dbReference type="Proteomes" id="UP000490386">
    <property type="component" value="Unassembled WGS sequence"/>
</dbReference>
<organism evidence="5 6">
    <name type="scientific">Pseudoclavibacter terrae</name>
    <dbReference type="NCBI Taxonomy" id="1530195"/>
    <lineage>
        <taxon>Bacteria</taxon>
        <taxon>Bacillati</taxon>
        <taxon>Actinomycetota</taxon>
        <taxon>Actinomycetes</taxon>
        <taxon>Micrococcales</taxon>
        <taxon>Microbacteriaceae</taxon>
        <taxon>Pseudoclavibacter</taxon>
    </lineage>
</organism>
<feature type="domain" description="HTH araC/xylS-type" evidence="4">
    <location>
        <begin position="162"/>
        <end position="261"/>
    </location>
</feature>
<evidence type="ECO:0000256" key="3">
    <source>
        <dbReference type="ARBA" id="ARBA00023163"/>
    </source>
</evidence>
<evidence type="ECO:0000256" key="1">
    <source>
        <dbReference type="ARBA" id="ARBA00023015"/>
    </source>
</evidence>
<dbReference type="InterPro" id="IPR003313">
    <property type="entry name" value="AraC-bd"/>
</dbReference>
<dbReference type="Gene3D" id="1.10.10.60">
    <property type="entry name" value="Homeodomain-like"/>
    <property type="match status" value="1"/>
</dbReference>
<dbReference type="InterPro" id="IPR011051">
    <property type="entry name" value="RmlC_Cupin_sf"/>
</dbReference>
<dbReference type="SMART" id="SM00342">
    <property type="entry name" value="HTH_ARAC"/>
    <property type="match status" value="1"/>
</dbReference>
<comment type="caution">
    <text evidence="5">The sequence shown here is derived from an EMBL/GenBank/DDBJ whole genome shotgun (WGS) entry which is preliminary data.</text>
</comment>
<protein>
    <submittedName>
        <fullName evidence="5">AraC family transcriptional regulator</fullName>
    </submittedName>
</protein>
<dbReference type="PANTHER" id="PTHR11019:SF199">
    <property type="entry name" value="HTH-TYPE TRANSCRIPTIONAL REGULATOR NIMR"/>
    <property type="match status" value="1"/>
</dbReference>
<dbReference type="InterPro" id="IPR014710">
    <property type="entry name" value="RmlC-like_jellyroll"/>
</dbReference>
<evidence type="ECO:0000259" key="4">
    <source>
        <dbReference type="PROSITE" id="PS01124"/>
    </source>
</evidence>
<dbReference type="SUPFAM" id="SSF46689">
    <property type="entry name" value="Homeodomain-like"/>
    <property type="match status" value="1"/>
</dbReference>
<dbReference type="GO" id="GO:0043565">
    <property type="term" value="F:sequence-specific DNA binding"/>
    <property type="evidence" value="ECO:0007669"/>
    <property type="project" value="InterPro"/>
</dbReference>
<dbReference type="Pfam" id="PF02311">
    <property type="entry name" value="AraC_binding"/>
    <property type="match status" value="1"/>
</dbReference>
<keyword evidence="3" id="KW-0804">Transcription</keyword>
<sequence length="261" mass="28363">MFQALEFSQGPATVEVRPVGIPAPFLLTTAVLTGPNLGDREPHVHPEGMIMWPSRGSVVVLVEGALRTLAVGQGIWVPPFTPHTMEVDASSTGCCTYFTSDVAPDWPSVGTVQLGAAFRELLLHLAESPMQTDQRLRAQTVVIELLPEATSYVETVPVPRDERLAPLVRRVLNDPADDRGVEAWAWQLSLSVRTIARIFAAEVGMTFSHWRTMVRMAAAARMLADDVPVGTVAGRVGYATTSAFSAAFRRAMGSKPSDWRP</sequence>
<dbReference type="OrthoDB" id="2039152at2"/>
<evidence type="ECO:0000313" key="5">
    <source>
        <dbReference type="EMBL" id="KAB1637303.1"/>
    </source>
</evidence>
<reference evidence="5 6" key="1">
    <citation type="submission" date="2019-09" db="EMBL/GenBank/DDBJ databases">
        <title>Phylogeny of genus Pseudoclavibacter and closely related genus.</title>
        <authorList>
            <person name="Li Y."/>
        </authorList>
    </citation>
    <scope>NUCLEOTIDE SEQUENCE [LARGE SCALE GENOMIC DNA]</scope>
    <source>
        <strain evidence="5 6">THG-MD12</strain>
    </source>
</reference>
<dbReference type="Pfam" id="PF12833">
    <property type="entry name" value="HTH_18"/>
    <property type="match status" value="1"/>
</dbReference>
<dbReference type="PROSITE" id="PS01124">
    <property type="entry name" value="HTH_ARAC_FAMILY_2"/>
    <property type="match status" value="1"/>
</dbReference>
<dbReference type="Gene3D" id="2.60.120.10">
    <property type="entry name" value="Jelly Rolls"/>
    <property type="match status" value="1"/>
</dbReference>
<dbReference type="PANTHER" id="PTHR11019">
    <property type="entry name" value="HTH-TYPE TRANSCRIPTIONAL REGULATOR NIMR"/>
    <property type="match status" value="1"/>
</dbReference>
<keyword evidence="6" id="KW-1185">Reference proteome</keyword>